<dbReference type="CDD" id="cd02440">
    <property type="entry name" value="AdoMet_MTases"/>
    <property type="match status" value="1"/>
</dbReference>
<evidence type="ECO:0000259" key="3">
    <source>
        <dbReference type="Pfam" id="PF05175"/>
    </source>
</evidence>
<dbReference type="InterPro" id="IPR029063">
    <property type="entry name" value="SAM-dependent_MTases_sf"/>
</dbReference>
<dbReference type="RefSeq" id="WP_085415650.1">
    <property type="nucleotide sequence ID" value="NZ_CAUJPY010000005.1"/>
</dbReference>
<dbReference type="Pfam" id="PF05175">
    <property type="entry name" value="MTS"/>
    <property type="match status" value="1"/>
</dbReference>
<proteinExistence type="predicted"/>
<evidence type="ECO:0000256" key="1">
    <source>
        <dbReference type="ARBA" id="ARBA00022603"/>
    </source>
</evidence>
<feature type="domain" description="Methyltransferase small" evidence="3">
    <location>
        <begin position="196"/>
        <end position="312"/>
    </location>
</feature>
<dbReference type="PROSITE" id="PS00092">
    <property type="entry name" value="N6_MTASE"/>
    <property type="match status" value="1"/>
</dbReference>
<dbReference type="EC" id="2.1.1.-" evidence="4"/>
<dbReference type="SUPFAM" id="SSF53335">
    <property type="entry name" value="S-adenosyl-L-methionine-dependent methyltransferases"/>
    <property type="match status" value="1"/>
</dbReference>
<keyword evidence="2" id="KW-0949">S-adenosyl-L-methionine</keyword>
<reference evidence="4 5" key="1">
    <citation type="submission" date="2018-12" db="EMBL/GenBank/DDBJ databases">
        <authorList>
            <consortium name="Pathogen Informatics"/>
        </authorList>
    </citation>
    <scope>NUCLEOTIDE SEQUENCE [LARGE SCALE GENOMIC DNA]</scope>
    <source>
        <strain evidence="4 5">NCTC10296</strain>
    </source>
</reference>
<name>A0A1X3CZF8_9NEIS</name>
<organism evidence="4 5">
    <name type="scientific">Neisseria canis</name>
    <dbReference type="NCBI Taxonomy" id="493"/>
    <lineage>
        <taxon>Bacteria</taxon>
        <taxon>Pseudomonadati</taxon>
        <taxon>Pseudomonadota</taxon>
        <taxon>Betaproteobacteria</taxon>
        <taxon>Neisseriales</taxon>
        <taxon>Neisseriaceae</taxon>
        <taxon>Neisseria</taxon>
    </lineage>
</organism>
<accession>A0A1X3CZF8</accession>
<dbReference type="PANTHER" id="PTHR18895:SF74">
    <property type="entry name" value="MTRF1L RELEASE FACTOR GLUTAMINE METHYLTRANSFERASE"/>
    <property type="match status" value="1"/>
</dbReference>
<keyword evidence="1 4" id="KW-0489">Methyltransferase</keyword>
<gene>
    <name evidence="4" type="primary">prmC_2</name>
    <name evidence="4" type="ORF">NCTC10296_01191</name>
</gene>
<dbReference type="InterPro" id="IPR007848">
    <property type="entry name" value="Small_mtfrase_dom"/>
</dbReference>
<evidence type="ECO:0000313" key="5">
    <source>
        <dbReference type="Proteomes" id="UP000279284"/>
    </source>
</evidence>
<dbReference type="GO" id="GO:0032259">
    <property type="term" value="P:methylation"/>
    <property type="evidence" value="ECO:0007669"/>
    <property type="project" value="UniProtKB-KW"/>
</dbReference>
<dbReference type="InterPro" id="IPR050320">
    <property type="entry name" value="N5-glutamine_MTase"/>
</dbReference>
<keyword evidence="4" id="KW-0808">Transferase</keyword>
<dbReference type="PANTHER" id="PTHR18895">
    <property type="entry name" value="HEMK METHYLTRANSFERASE"/>
    <property type="match status" value="1"/>
</dbReference>
<sequence>MPHPATPPNPQASAIEWRTESTQKAPQAIVSVQECSADAVLKRAYANTATLWQGDFHNAKQVLAAIKKRLRKPAAKAANQSKHPAEIFHTHRMQQAQQARLINMLAVEVQPGFTLKLPRAPDIHAALLEVYGEENTRPFLLPLNQLLGFIGAHEWHKKGVDIAALGAHIHVPFGVFSPLRGEYLDLIAQAPLPPNCRTAFDIGTGSGVIAALLARRGIPAVTATDTNPRAIACAHANFKRLGLSEKVVLQQTDLFPPGKADLIVCNPPWLPAKPTSAVETALYDSESAMLKGFLNGVAEHLNESGEAWLIMSDLAEHLGLRGQDELAQIIGNAGLQIAGTICTQPGHNKAKNQHDPLAFARSLETTRLYRLTTI</sequence>
<dbReference type="STRING" id="493.BWD07_01690"/>
<dbReference type="GO" id="GO:0003676">
    <property type="term" value="F:nucleic acid binding"/>
    <property type="evidence" value="ECO:0007669"/>
    <property type="project" value="InterPro"/>
</dbReference>
<evidence type="ECO:0000256" key="2">
    <source>
        <dbReference type="ARBA" id="ARBA00022691"/>
    </source>
</evidence>
<dbReference type="KEGG" id="nci:NCTC10296_01191"/>
<dbReference type="Gene3D" id="3.40.50.150">
    <property type="entry name" value="Vaccinia Virus protein VP39"/>
    <property type="match status" value="1"/>
</dbReference>
<protein>
    <submittedName>
        <fullName evidence="4">Methyltransferase domain protein</fullName>
        <ecNumber evidence="4">2.1.1.-</ecNumber>
    </submittedName>
</protein>
<keyword evidence="5" id="KW-1185">Reference proteome</keyword>
<dbReference type="Proteomes" id="UP000279284">
    <property type="component" value="Chromosome"/>
</dbReference>
<dbReference type="EMBL" id="LR134313">
    <property type="protein sequence ID" value="VEF01095.1"/>
    <property type="molecule type" value="Genomic_DNA"/>
</dbReference>
<evidence type="ECO:0000313" key="4">
    <source>
        <dbReference type="EMBL" id="VEF01095.1"/>
    </source>
</evidence>
<dbReference type="OrthoDB" id="267914at2"/>
<dbReference type="InterPro" id="IPR002052">
    <property type="entry name" value="DNA_methylase_N6_adenine_CS"/>
</dbReference>
<dbReference type="AlphaFoldDB" id="A0A1X3CZF8"/>
<dbReference type="GO" id="GO:0036009">
    <property type="term" value="F:protein-glutamine N-methyltransferase activity"/>
    <property type="evidence" value="ECO:0007669"/>
    <property type="project" value="TreeGrafter"/>
</dbReference>